<keyword evidence="8" id="KW-1185">Reference proteome</keyword>
<organism evidence="7 8">
    <name type="scientific">Oryzisolibacter propanilivorax</name>
    <dbReference type="NCBI Taxonomy" id="1527607"/>
    <lineage>
        <taxon>Bacteria</taxon>
        <taxon>Pseudomonadati</taxon>
        <taxon>Pseudomonadota</taxon>
        <taxon>Betaproteobacteria</taxon>
        <taxon>Burkholderiales</taxon>
        <taxon>Comamonadaceae</taxon>
        <taxon>Oryzisolibacter</taxon>
    </lineage>
</organism>
<feature type="transmembrane region" description="Helical" evidence="5">
    <location>
        <begin position="46"/>
        <end position="67"/>
    </location>
</feature>
<dbReference type="InterPro" id="IPR017937">
    <property type="entry name" value="Thioredoxin_CS"/>
</dbReference>
<protein>
    <submittedName>
        <fullName evidence="7">Thiol-disulfide isomerase or thioredoxin</fullName>
    </submittedName>
</protein>
<feature type="transmembrane region" description="Helical" evidence="5">
    <location>
        <begin position="110"/>
        <end position="129"/>
    </location>
</feature>
<dbReference type="InterPro" id="IPR001640">
    <property type="entry name" value="Lgt"/>
</dbReference>
<dbReference type="RefSeq" id="WP_091571066.1">
    <property type="nucleotide sequence ID" value="NZ_FNHP01000008.1"/>
</dbReference>
<dbReference type="PANTHER" id="PTHR42852">
    <property type="entry name" value="THIOL:DISULFIDE INTERCHANGE PROTEIN DSBE"/>
    <property type="match status" value="1"/>
</dbReference>
<keyword evidence="5" id="KW-0472">Membrane</keyword>
<evidence type="ECO:0000256" key="2">
    <source>
        <dbReference type="ARBA" id="ARBA00022748"/>
    </source>
</evidence>
<evidence type="ECO:0000256" key="4">
    <source>
        <dbReference type="ARBA" id="ARBA00023284"/>
    </source>
</evidence>
<keyword evidence="3" id="KW-1015">Disulfide bond</keyword>
<dbReference type="InterPro" id="IPR036249">
    <property type="entry name" value="Thioredoxin-like_sf"/>
</dbReference>
<feature type="transmembrane region" description="Helical" evidence="5">
    <location>
        <begin position="87"/>
        <end position="103"/>
    </location>
</feature>
<dbReference type="GO" id="GO:0015036">
    <property type="term" value="F:disulfide oxidoreductase activity"/>
    <property type="evidence" value="ECO:0007669"/>
    <property type="project" value="UniProtKB-ARBA"/>
</dbReference>
<evidence type="ECO:0000256" key="1">
    <source>
        <dbReference type="ARBA" id="ARBA00004196"/>
    </source>
</evidence>
<keyword evidence="5" id="KW-1133">Transmembrane helix</keyword>
<dbReference type="GO" id="GO:0016209">
    <property type="term" value="F:antioxidant activity"/>
    <property type="evidence" value="ECO:0007669"/>
    <property type="project" value="InterPro"/>
</dbReference>
<feature type="domain" description="Thioredoxin" evidence="6">
    <location>
        <begin position="129"/>
        <end position="271"/>
    </location>
</feature>
<dbReference type="InterPro" id="IPR013766">
    <property type="entry name" value="Thioredoxin_domain"/>
</dbReference>
<dbReference type="PROSITE" id="PS00194">
    <property type="entry name" value="THIOREDOXIN_1"/>
    <property type="match status" value="1"/>
</dbReference>
<dbReference type="Pfam" id="PF01790">
    <property type="entry name" value="LGT"/>
    <property type="match status" value="1"/>
</dbReference>
<dbReference type="SUPFAM" id="SSF52833">
    <property type="entry name" value="Thioredoxin-like"/>
    <property type="match status" value="1"/>
</dbReference>
<dbReference type="GO" id="GO:0030313">
    <property type="term" value="C:cell envelope"/>
    <property type="evidence" value="ECO:0007669"/>
    <property type="project" value="UniProtKB-SubCell"/>
</dbReference>
<evidence type="ECO:0000313" key="7">
    <source>
        <dbReference type="EMBL" id="SDM56131.1"/>
    </source>
</evidence>
<dbReference type="PANTHER" id="PTHR42852:SF6">
    <property type="entry name" value="THIOL:DISULFIDE INTERCHANGE PROTEIN DSBE"/>
    <property type="match status" value="1"/>
</dbReference>
<dbReference type="STRING" id="1527607.SAMN05428957_10827"/>
<keyword evidence="2" id="KW-0201">Cytochrome c-type biogenesis</keyword>
<proteinExistence type="predicted"/>
<dbReference type="AlphaFoldDB" id="A0A1G9U860"/>
<evidence type="ECO:0000256" key="5">
    <source>
        <dbReference type="SAM" id="Phobius"/>
    </source>
</evidence>
<dbReference type="GO" id="GO:0042158">
    <property type="term" value="P:lipoprotein biosynthetic process"/>
    <property type="evidence" value="ECO:0007669"/>
    <property type="project" value="InterPro"/>
</dbReference>
<dbReference type="EMBL" id="FNHP01000008">
    <property type="protein sequence ID" value="SDM56131.1"/>
    <property type="molecule type" value="Genomic_DNA"/>
</dbReference>
<dbReference type="GO" id="GO:0016853">
    <property type="term" value="F:isomerase activity"/>
    <property type="evidence" value="ECO:0007669"/>
    <property type="project" value="UniProtKB-KW"/>
</dbReference>
<dbReference type="GO" id="GO:0005886">
    <property type="term" value="C:plasma membrane"/>
    <property type="evidence" value="ECO:0007669"/>
    <property type="project" value="InterPro"/>
</dbReference>
<dbReference type="GO" id="GO:0008961">
    <property type="term" value="F:phosphatidylglycerol-prolipoprotein diacylglyceryl transferase activity"/>
    <property type="evidence" value="ECO:0007669"/>
    <property type="project" value="InterPro"/>
</dbReference>
<dbReference type="Proteomes" id="UP000198552">
    <property type="component" value="Unassembled WGS sequence"/>
</dbReference>
<feature type="transmembrane region" description="Helical" evidence="5">
    <location>
        <begin position="6"/>
        <end position="25"/>
    </location>
</feature>
<evidence type="ECO:0000313" key="8">
    <source>
        <dbReference type="Proteomes" id="UP000198552"/>
    </source>
</evidence>
<dbReference type="Gene3D" id="3.40.30.10">
    <property type="entry name" value="Glutaredoxin"/>
    <property type="match status" value="1"/>
</dbReference>
<comment type="subcellular location">
    <subcellularLocation>
        <location evidence="1">Cell envelope</location>
    </subcellularLocation>
</comment>
<reference evidence="8" key="1">
    <citation type="submission" date="2016-10" db="EMBL/GenBank/DDBJ databases">
        <authorList>
            <person name="Varghese N."/>
            <person name="Submissions S."/>
        </authorList>
    </citation>
    <scope>NUCLEOTIDE SEQUENCE [LARGE SCALE GENOMIC DNA]</scope>
    <source>
        <strain evidence="8">EPL6</strain>
    </source>
</reference>
<dbReference type="InterPro" id="IPR050553">
    <property type="entry name" value="Thioredoxin_ResA/DsbE_sf"/>
</dbReference>
<evidence type="ECO:0000259" key="6">
    <source>
        <dbReference type="PROSITE" id="PS51352"/>
    </source>
</evidence>
<name>A0A1G9U860_9BURK</name>
<accession>A0A1G9U860</accession>
<dbReference type="PROSITE" id="PS51352">
    <property type="entry name" value="THIOREDOXIN_2"/>
    <property type="match status" value="1"/>
</dbReference>
<dbReference type="CDD" id="cd02966">
    <property type="entry name" value="TlpA_like_family"/>
    <property type="match status" value="1"/>
</dbReference>
<evidence type="ECO:0000256" key="3">
    <source>
        <dbReference type="ARBA" id="ARBA00023157"/>
    </source>
</evidence>
<dbReference type="Pfam" id="PF00578">
    <property type="entry name" value="AhpC-TSA"/>
    <property type="match status" value="1"/>
</dbReference>
<dbReference type="InterPro" id="IPR000866">
    <property type="entry name" value="AhpC/TSA"/>
</dbReference>
<keyword evidence="4" id="KW-0676">Redox-active center</keyword>
<sequence length="281" mass="30443">MHAQMLTLGPLVLPWAGLLALLAWLSGSTLHDRLLRRAGLPPGPHAWALALAVLAAARLAFVLRYAGDYAAAPWTALDIRDGGWAPIWGWAAGAVYAGVLWLRRRPARRAVAAGLAAGACLWLAGQLALRLAQPRTPITLPDWQGVALDARSVRLSDLQGRPLVVNLWASWCPPCRREMPVLRQAQQQHPQVRFLWVDQGEAPEVVLAFARAQGLPEADVLLDVRSELGQRLGHRALPTTLFFGADARLAAVRSGELSAATLAEHLARIRPPPLSGQLPKQ</sequence>
<keyword evidence="5" id="KW-0812">Transmembrane</keyword>
<dbReference type="GO" id="GO:0017004">
    <property type="term" value="P:cytochrome complex assembly"/>
    <property type="evidence" value="ECO:0007669"/>
    <property type="project" value="UniProtKB-KW"/>
</dbReference>
<keyword evidence="7" id="KW-0413">Isomerase</keyword>
<dbReference type="OrthoDB" id="9811352at2"/>
<gene>
    <name evidence="7" type="ORF">SAMN05428957_10827</name>
</gene>